<gene>
    <name evidence="8" type="ORF">O3G_MSEX001382</name>
</gene>
<organism evidence="8 9">
    <name type="scientific">Manduca sexta</name>
    <name type="common">Tobacco hawkmoth</name>
    <name type="synonym">Tobacco hornworm</name>
    <dbReference type="NCBI Taxonomy" id="7130"/>
    <lineage>
        <taxon>Eukaryota</taxon>
        <taxon>Metazoa</taxon>
        <taxon>Ecdysozoa</taxon>
        <taxon>Arthropoda</taxon>
        <taxon>Hexapoda</taxon>
        <taxon>Insecta</taxon>
        <taxon>Pterygota</taxon>
        <taxon>Neoptera</taxon>
        <taxon>Endopterygota</taxon>
        <taxon>Lepidoptera</taxon>
        <taxon>Glossata</taxon>
        <taxon>Ditrysia</taxon>
        <taxon>Bombycoidea</taxon>
        <taxon>Sphingidae</taxon>
        <taxon>Sphinginae</taxon>
        <taxon>Sphingini</taxon>
        <taxon>Manduca</taxon>
    </lineage>
</organism>
<evidence type="ECO:0000259" key="7">
    <source>
        <dbReference type="PROSITE" id="PS50157"/>
    </source>
</evidence>
<dbReference type="FunFam" id="3.30.160.60:FF:000100">
    <property type="entry name" value="Zinc finger 45-like"/>
    <property type="match status" value="1"/>
</dbReference>
<feature type="compositionally biased region" description="Basic and acidic residues" evidence="6">
    <location>
        <begin position="117"/>
        <end position="135"/>
    </location>
</feature>
<dbReference type="PROSITE" id="PS50157">
    <property type="entry name" value="ZINC_FINGER_C2H2_2"/>
    <property type="match status" value="6"/>
</dbReference>
<keyword evidence="1" id="KW-0479">Metal-binding</keyword>
<evidence type="ECO:0000256" key="3">
    <source>
        <dbReference type="ARBA" id="ARBA00022771"/>
    </source>
</evidence>
<feature type="domain" description="C2H2-type" evidence="7">
    <location>
        <begin position="295"/>
        <end position="322"/>
    </location>
</feature>
<protein>
    <recommendedName>
        <fullName evidence="7">C2H2-type domain-containing protein</fullName>
    </recommendedName>
</protein>
<feature type="domain" description="C2H2-type" evidence="7">
    <location>
        <begin position="350"/>
        <end position="377"/>
    </location>
</feature>
<comment type="caution">
    <text evidence="8">The sequence shown here is derived from an EMBL/GenBank/DDBJ whole genome shotgun (WGS) entry which is preliminary data.</text>
</comment>
<accession>A0A922CCC7</accession>
<feature type="domain" description="C2H2-type" evidence="7">
    <location>
        <begin position="408"/>
        <end position="431"/>
    </location>
</feature>
<keyword evidence="9" id="KW-1185">Reference proteome</keyword>
<evidence type="ECO:0000256" key="6">
    <source>
        <dbReference type="SAM" id="MobiDB-lite"/>
    </source>
</evidence>
<reference evidence="8" key="1">
    <citation type="journal article" date="2016" name="Insect Biochem. Mol. Biol.">
        <title>Multifaceted biological insights from a draft genome sequence of the tobacco hornworm moth, Manduca sexta.</title>
        <authorList>
            <person name="Kanost M.R."/>
            <person name="Arrese E.L."/>
            <person name="Cao X."/>
            <person name="Chen Y.R."/>
            <person name="Chellapilla S."/>
            <person name="Goldsmith M.R."/>
            <person name="Grosse-Wilde E."/>
            <person name="Heckel D.G."/>
            <person name="Herndon N."/>
            <person name="Jiang H."/>
            <person name="Papanicolaou A."/>
            <person name="Qu J."/>
            <person name="Soulages J.L."/>
            <person name="Vogel H."/>
            <person name="Walters J."/>
            <person name="Waterhouse R.M."/>
            <person name="Ahn S.J."/>
            <person name="Almeida F.C."/>
            <person name="An C."/>
            <person name="Aqrawi P."/>
            <person name="Bretschneider A."/>
            <person name="Bryant W.B."/>
            <person name="Bucks S."/>
            <person name="Chao H."/>
            <person name="Chevignon G."/>
            <person name="Christen J.M."/>
            <person name="Clarke D.F."/>
            <person name="Dittmer N.T."/>
            <person name="Ferguson L.C.F."/>
            <person name="Garavelou S."/>
            <person name="Gordon K.H.J."/>
            <person name="Gunaratna R.T."/>
            <person name="Han Y."/>
            <person name="Hauser F."/>
            <person name="He Y."/>
            <person name="Heidel-Fischer H."/>
            <person name="Hirsh A."/>
            <person name="Hu Y."/>
            <person name="Jiang H."/>
            <person name="Kalra D."/>
            <person name="Klinner C."/>
            <person name="Konig C."/>
            <person name="Kovar C."/>
            <person name="Kroll A.R."/>
            <person name="Kuwar S.S."/>
            <person name="Lee S.L."/>
            <person name="Lehman R."/>
            <person name="Li K."/>
            <person name="Li Z."/>
            <person name="Liang H."/>
            <person name="Lovelace S."/>
            <person name="Lu Z."/>
            <person name="Mansfield J.H."/>
            <person name="McCulloch K.J."/>
            <person name="Mathew T."/>
            <person name="Morton B."/>
            <person name="Muzny D.M."/>
            <person name="Neunemann D."/>
            <person name="Ongeri F."/>
            <person name="Pauchet Y."/>
            <person name="Pu L.L."/>
            <person name="Pyrousis I."/>
            <person name="Rao X.J."/>
            <person name="Redding A."/>
            <person name="Roesel C."/>
            <person name="Sanchez-Gracia A."/>
            <person name="Schaack S."/>
            <person name="Shukla A."/>
            <person name="Tetreau G."/>
            <person name="Wang Y."/>
            <person name="Xiong G.H."/>
            <person name="Traut W."/>
            <person name="Walsh T.K."/>
            <person name="Worley K.C."/>
            <person name="Wu D."/>
            <person name="Wu W."/>
            <person name="Wu Y.Q."/>
            <person name="Zhang X."/>
            <person name="Zou Z."/>
            <person name="Zucker H."/>
            <person name="Briscoe A.D."/>
            <person name="Burmester T."/>
            <person name="Clem R.J."/>
            <person name="Feyereisen R."/>
            <person name="Grimmelikhuijzen C.J.P."/>
            <person name="Hamodrakas S.J."/>
            <person name="Hansson B.S."/>
            <person name="Huguet E."/>
            <person name="Jermiin L.S."/>
            <person name="Lan Q."/>
            <person name="Lehman H.K."/>
            <person name="Lorenzen M."/>
            <person name="Merzendorfer H."/>
            <person name="Michalopoulos I."/>
            <person name="Morton D.B."/>
            <person name="Muthukrishnan S."/>
            <person name="Oakeshott J.G."/>
            <person name="Palmer W."/>
            <person name="Park Y."/>
            <person name="Passarelli A.L."/>
            <person name="Rozas J."/>
            <person name="Schwartz L.M."/>
            <person name="Smith W."/>
            <person name="Southgate A."/>
            <person name="Vilcinskas A."/>
            <person name="Vogt R."/>
            <person name="Wang P."/>
            <person name="Werren J."/>
            <person name="Yu X.Q."/>
            <person name="Zhou J.J."/>
            <person name="Brown S.J."/>
            <person name="Scherer S.E."/>
            <person name="Richards S."/>
            <person name="Blissard G.W."/>
        </authorList>
    </citation>
    <scope>NUCLEOTIDE SEQUENCE</scope>
</reference>
<reference evidence="8" key="2">
    <citation type="submission" date="2020-12" db="EMBL/GenBank/DDBJ databases">
        <authorList>
            <person name="Kanost M."/>
        </authorList>
    </citation>
    <scope>NUCLEOTIDE SEQUENCE</scope>
</reference>
<feature type="domain" description="C2H2-type" evidence="7">
    <location>
        <begin position="240"/>
        <end position="269"/>
    </location>
</feature>
<keyword evidence="2" id="KW-0677">Repeat</keyword>
<dbReference type="PANTHER" id="PTHR24379:SF121">
    <property type="entry name" value="C2H2-TYPE DOMAIN-CONTAINING PROTEIN"/>
    <property type="match status" value="1"/>
</dbReference>
<dbReference type="PANTHER" id="PTHR24379">
    <property type="entry name" value="KRAB AND ZINC FINGER DOMAIN-CONTAINING"/>
    <property type="match status" value="1"/>
</dbReference>
<feature type="region of interest" description="Disordered" evidence="6">
    <location>
        <begin position="81"/>
        <end position="164"/>
    </location>
</feature>
<dbReference type="AlphaFoldDB" id="A0A922CCC7"/>
<sequence length="543" mass="63545">MDDNDMFLVIVGDETEELQIPSQIQIKEECIELDENLPVEELIEKAEKHGQYIKIGIEPKPEFESFDGNKSQFTHYLNTIKEEKPDYSESDQIGSDNEYSSEEEIKEKKAIKTKRASMHDLDEHESYVDDIEDHKSRQRSLKKKQTKAFQNRKRSSMLRPDKQKSFVEELRKRNPELRSNTTLLVKTLCDIMRNVKYPPLPKHYFVQQDITYNCPQCGHKSETLPAAARHYREKHGPRYLVCYACGVDFRSTTNLYKHEKRCISRDQRIVLMARAAILGNKGRGRPYVKHITKPFQCNECSAEFRSKCTLMSHISLHRGERQFQCHECPAAYTSYSALARHVKKHTDIEYICDHCQKSFKVKVALVAHMDTHRAVRKFGCDLCERRFAQKQALQLHVDRVHRNLPPPHACQICPKRYPRMSLLKTHMKNEHGLAIMTRKMFFKKLPMLSEAEMKQAAKIVFKSDTPRQNYFKKLDEDNIDLMEDVKNEPTQENNFILPDNPNAEDIVEYFKQMSGYEDNVTDSAKTYVIENGEVVEIRIESEQ</sequence>
<evidence type="ECO:0000313" key="9">
    <source>
        <dbReference type="Proteomes" id="UP000791440"/>
    </source>
</evidence>
<feature type="compositionally biased region" description="Basic residues" evidence="6">
    <location>
        <begin position="136"/>
        <end position="156"/>
    </location>
</feature>
<evidence type="ECO:0000256" key="4">
    <source>
        <dbReference type="ARBA" id="ARBA00022833"/>
    </source>
</evidence>
<keyword evidence="3 5" id="KW-0863">Zinc-finger</keyword>
<dbReference type="SMART" id="SM00355">
    <property type="entry name" value="ZnF_C2H2"/>
    <property type="match status" value="7"/>
</dbReference>
<keyword evidence="4" id="KW-0862">Zinc</keyword>
<dbReference type="EMBL" id="JH668281">
    <property type="protein sequence ID" value="KAG6440584.1"/>
    <property type="molecule type" value="Genomic_DNA"/>
</dbReference>
<proteinExistence type="predicted"/>
<evidence type="ECO:0000256" key="2">
    <source>
        <dbReference type="ARBA" id="ARBA00022737"/>
    </source>
</evidence>
<dbReference type="Pfam" id="PF00096">
    <property type="entry name" value="zf-C2H2"/>
    <property type="match status" value="3"/>
</dbReference>
<feature type="domain" description="C2H2-type" evidence="7">
    <location>
        <begin position="378"/>
        <end position="406"/>
    </location>
</feature>
<evidence type="ECO:0000256" key="1">
    <source>
        <dbReference type="ARBA" id="ARBA00022723"/>
    </source>
</evidence>
<dbReference type="GO" id="GO:0008270">
    <property type="term" value="F:zinc ion binding"/>
    <property type="evidence" value="ECO:0007669"/>
    <property type="project" value="UniProtKB-KW"/>
</dbReference>
<feature type="domain" description="C2H2-type" evidence="7">
    <location>
        <begin position="323"/>
        <end position="350"/>
    </location>
</feature>
<dbReference type="InterPro" id="IPR013087">
    <property type="entry name" value="Znf_C2H2_type"/>
</dbReference>
<dbReference type="Proteomes" id="UP000791440">
    <property type="component" value="Unassembled WGS sequence"/>
</dbReference>
<evidence type="ECO:0000313" key="8">
    <source>
        <dbReference type="EMBL" id="KAG6440584.1"/>
    </source>
</evidence>
<dbReference type="PROSITE" id="PS00028">
    <property type="entry name" value="ZINC_FINGER_C2H2_1"/>
    <property type="match status" value="5"/>
</dbReference>
<evidence type="ECO:0000256" key="5">
    <source>
        <dbReference type="PROSITE-ProRule" id="PRU00042"/>
    </source>
</evidence>
<name>A0A922CCC7_MANSE</name>